<evidence type="ECO:0000256" key="2">
    <source>
        <dbReference type="ARBA" id="ARBA00022884"/>
    </source>
</evidence>
<dbReference type="GO" id="GO:0070929">
    <property type="term" value="P:trans-translation"/>
    <property type="evidence" value="ECO:0007669"/>
    <property type="project" value="UniProtKB-UniRule"/>
</dbReference>
<comment type="similarity">
    <text evidence="3">Belongs to the SmpB family.</text>
</comment>
<dbReference type="GO" id="GO:0005829">
    <property type="term" value="C:cytosol"/>
    <property type="evidence" value="ECO:0007669"/>
    <property type="project" value="TreeGrafter"/>
</dbReference>
<keyword evidence="1 3" id="KW-0963">Cytoplasm</keyword>
<dbReference type="PROSITE" id="PS01317">
    <property type="entry name" value="SSRP"/>
    <property type="match status" value="1"/>
</dbReference>
<comment type="caution">
    <text evidence="4">The sequence shown here is derived from an EMBL/GenBank/DDBJ whole genome shotgun (WGS) entry which is preliminary data.</text>
</comment>
<dbReference type="OrthoDB" id="9805462at2"/>
<organism evidence="4 5">
    <name type="scientific">Phaeodactylibacter luteus</name>
    <dbReference type="NCBI Taxonomy" id="1564516"/>
    <lineage>
        <taxon>Bacteria</taxon>
        <taxon>Pseudomonadati</taxon>
        <taxon>Bacteroidota</taxon>
        <taxon>Saprospiria</taxon>
        <taxon>Saprospirales</taxon>
        <taxon>Haliscomenobacteraceae</taxon>
        <taxon>Phaeodactylibacter</taxon>
    </lineage>
</organism>
<keyword evidence="2 3" id="KW-0694">RNA-binding</keyword>
<reference evidence="4 5" key="1">
    <citation type="submission" date="2019-08" db="EMBL/GenBank/DDBJ databases">
        <title>Genome of Phaeodactylibacter luteus.</title>
        <authorList>
            <person name="Bowman J.P."/>
        </authorList>
    </citation>
    <scope>NUCLEOTIDE SEQUENCE [LARGE SCALE GENOMIC DNA]</scope>
    <source>
        <strain evidence="4 5">KCTC 42180</strain>
    </source>
</reference>
<sequence length="155" mass="18347">MAKKTKEHAVEINNRKANFEYRFLDVLEAGIVLTGTEVKSLRRGNANLRDAYCFFRKGELYIKSLFIAEYDHGNLFNHEARRTRKLLLKRNQLRKLEKQLKEKGLTIVPSRLYINDRGFAKLEIALAQGKKVYDKRESIKQKDVKRDLDRIKKMY</sequence>
<comment type="subcellular location">
    <subcellularLocation>
        <location evidence="3">Cytoplasm</location>
    </subcellularLocation>
    <text evidence="3">The tmRNA-SmpB complex associates with stalled 70S ribosomes.</text>
</comment>
<dbReference type="GO" id="GO:0003723">
    <property type="term" value="F:RNA binding"/>
    <property type="evidence" value="ECO:0007669"/>
    <property type="project" value="UniProtKB-UniRule"/>
</dbReference>
<accession>A0A5C6RGY3</accession>
<dbReference type="SUPFAM" id="SSF74982">
    <property type="entry name" value="Small protein B (SmpB)"/>
    <property type="match status" value="1"/>
</dbReference>
<evidence type="ECO:0000313" key="5">
    <source>
        <dbReference type="Proteomes" id="UP000321580"/>
    </source>
</evidence>
<proteinExistence type="inferred from homology"/>
<dbReference type="RefSeq" id="WP_147169493.1">
    <property type="nucleotide sequence ID" value="NZ_VOOR01000076.1"/>
</dbReference>
<keyword evidence="5" id="KW-1185">Reference proteome</keyword>
<dbReference type="EMBL" id="VOOR01000076">
    <property type="protein sequence ID" value="TXB60573.1"/>
    <property type="molecule type" value="Genomic_DNA"/>
</dbReference>
<gene>
    <name evidence="3 4" type="primary">smpB</name>
    <name evidence="4" type="ORF">FRY97_20495</name>
</gene>
<evidence type="ECO:0000256" key="1">
    <source>
        <dbReference type="ARBA" id="ARBA00022490"/>
    </source>
</evidence>
<dbReference type="PANTHER" id="PTHR30308:SF2">
    <property type="entry name" value="SSRA-BINDING PROTEIN"/>
    <property type="match status" value="1"/>
</dbReference>
<dbReference type="InterPro" id="IPR023620">
    <property type="entry name" value="SmpB"/>
</dbReference>
<dbReference type="AlphaFoldDB" id="A0A5C6RGY3"/>
<evidence type="ECO:0000256" key="3">
    <source>
        <dbReference type="HAMAP-Rule" id="MF_00023"/>
    </source>
</evidence>
<dbReference type="HAMAP" id="MF_00023">
    <property type="entry name" value="SmpB"/>
    <property type="match status" value="1"/>
</dbReference>
<dbReference type="PANTHER" id="PTHR30308">
    <property type="entry name" value="TMRNA-BINDING COMPONENT OF TRANS-TRANSLATION TAGGING COMPLEX"/>
    <property type="match status" value="1"/>
</dbReference>
<dbReference type="Proteomes" id="UP000321580">
    <property type="component" value="Unassembled WGS sequence"/>
</dbReference>
<dbReference type="Pfam" id="PF01668">
    <property type="entry name" value="SmpB"/>
    <property type="match status" value="1"/>
</dbReference>
<name>A0A5C6RGY3_9BACT</name>
<evidence type="ECO:0000313" key="4">
    <source>
        <dbReference type="EMBL" id="TXB60573.1"/>
    </source>
</evidence>
<dbReference type="Gene3D" id="2.40.280.10">
    <property type="match status" value="1"/>
</dbReference>
<dbReference type="NCBIfam" id="NF003843">
    <property type="entry name" value="PRK05422.1"/>
    <property type="match status" value="1"/>
</dbReference>
<comment type="function">
    <text evidence="3">Required for rescue of stalled ribosomes mediated by trans-translation. Binds to transfer-messenger RNA (tmRNA), required for stable association of tmRNA with ribosomes. tmRNA and SmpB together mimic tRNA shape, replacing the anticodon stem-loop with SmpB. tmRNA is encoded by the ssrA gene; the 2 termini fold to resemble tRNA(Ala) and it encodes a 'tag peptide', a short internal open reading frame. During trans-translation Ala-aminoacylated tmRNA acts like a tRNA, entering the A-site of stalled ribosomes, displacing the stalled mRNA. The ribosome then switches to translate the ORF on the tmRNA; the nascent peptide is terminated with the 'tag peptide' encoded by the tmRNA and targeted for degradation. The ribosome is freed to recommence translation, which seems to be the essential function of trans-translation.</text>
</comment>
<dbReference type="GO" id="GO:0070930">
    <property type="term" value="P:trans-translation-dependent protein tagging"/>
    <property type="evidence" value="ECO:0007669"/>
    <property type="project" value="TreeGrafter"/>
</dbReference>
<dbReference type="CDD" id="cd09294">
    <property type="entry name" value="SmpB"/>
    <property type="match status" value="1"/>
</dbReference>
<dbReference type="InterPro" id="IPR020081">
    <property type="entry name" value="SsrA-bd_prot_CS"/>
</dbReference>
<dbReference type="InterPro" id="IPR000037">
    <property type="entry name" value="SsrA-bd_prot"/>
</dbReference>
<dbReference type="NCBIfam" id="TIGR00086">
    <property type="entry name" value="smpB"/>
    <property type="match status" value="1"/>
</dbReference>
<protein>
    <recommendedName>
        <fullName evidence="3">SsrA-binding protein</fullName>
    </recommendedName>
    <alternativeName>
        <fullName evidence="3">Small protein B</fullName>
    </alternativeName>
</protein>